<dbReference type="PROSITE" id="PS50089">
    <property type="entry name" value="ZF_RING_2"/>
    <property type="match status" value="1"/>
</dbReference>
<dbReference type="OrthoDB" id="4142959at2759"/>
<evidence type="ECO:0000313" key="5">
    <source>
        <dbReference type="Proteomes" id="UP000094526"/>
    </source>
</evidence>
<accession>A0A1C1CCV5</accession>
<dbReference type="AlphaFoldDB" id="A0A1C1CCV5"/>
<feature type="region of interest" description="Disordered" evidence="2">
    <location>
        <begin position="1"/>
        <end position="40"/>
    </location>
</feature>
<dbReference type="VEuPathDB" id="FungiDB:G647_09221"/>
<dbReference type="InterPro" id="IPR001841">
    <property type="entry name" value="Znf_RING"/>
</dbReference>
<evidence type="ECO:0000313" key="4">
    <source>
        <dbReference type="EMBL" id="OCT46308.1"/>
    </source>
</evidence>
<evidence type="ECO:0000256" key="2">
    <source>
        <dbReference type="SAM" id="MobiDB-lite"/>
    </source>
</evidence>
<reference evidence="5" key="1">
    <citation type="submission" date="2015-07" db="EMBL/GenBank/DDBJ databases">
        <authorList>
            <person name="Teixeira M.M."/>
            <person name="Souza R.C."/>
            <person name="Almeida L.G."/>
            <person name="Vicente V.A."/>
            <person name="de Hoog S."/>
            <person name="Bocca A.L."/>
            <person name="de Almeida S.R."/>
            <person name="Vasconcelos A.T."/>
            <person name="Felipe M.S."/>
        </authorList>
    </citation>
    <scope>NUCLEOTIDE SEQUENCE [LARGE SCALE GENOMIC DNA]</scope>
    <source>
        <strain evidence="5">KSF</strain>
    </source>
</reference>
<dbReference type="InterPro" id="IPR013083">
    <property type="entry name" value="Znf_RING/FYVE/PHD"/>
</dbReference>
<gene>
    <name evidence="4" type="ORF">CLCR_01210</name>
</gene>
<feature type="domain" description="RING-type" evidence="3">
    <location>
        <begin position="337"/>
        <end position="388"/>
    </location>
</feature>
<dbReference type="SUPFAM" id="SSF57850">
    <property type="entry name" value="RING/U-box"/>
    <property type="match status" value="1"/>
</dbReference>
<dbReference type="VEuPathDB" id="FungiDB:CLCR_01210"/>
<evidence type="ECO:0000259" key="3">
    <source>
        <dbReference type="PROSITE" id="PS50089"/>
    </source>
</evidence>
<dbReference type="Proteomes" id="UP000094526">
    <property type="component" value="Unassembled WGS sequence"/>
</dbReference>
<dbReference type="STRING" id="86049.A0A1C1CCV5"/>
<sequence length="410" mass="45923">MADSHESTVLPSGQADAILSPVPERPNTHNSSDDPQASESARFSAWRVPYLTTEVPLGHTNIDGILRFVDAFVSEYLPSLPENQRGDSIEEFAYNLPTDLTIEDQATVGLPRAIELLSSDEDDPMPMEGLDDDAARRAGNFPWFAPSTIITRDPPSSIVPFYDPDIEGAAALNEIRIWVRELFSLSSLFFDIQAQMSSMVRDMGASDDPLRLNAQRLLNEAVDDLLQVSLPSLFELSLDNVQPRAESLADAERHIVTAKEKLFLAEAYLVSQEALLLANGDEFKAHASRYERTRYRDHLRWLVSNFQTARLRGIFVCSSGMGLEPVTRSYDTSEDSCPVCREDLPEEGEIAHPPAVSFACCNKGFHVDCLLEWLFEHFSEDMDCPMCRKELDLDFLGALMEQKVQELQCL</sequence>
<dbReference type="Gene3D" id="3.30.40.10">
    <property type="entry name" value="Zinc/RING finger domain, C3HC4 (zinc finger)"/>
    <property type="match status" value="1"/>
</dbReference>
<keyword evidence="1" id="KW-0479">Metal-binding</keyword>
<keyword evidence="1" id="KW-0862">Zinc</keyword>
<feature type="compositionally biased region" description="Polar residues" evidence="2">
    <location>
        <begin position="28"/>
        <end position="40"/>
    </location>
</feature>
<evidence type="ECO:0000256" key="1">
    <source>
        <dbReference type="PROSITE-ProRule" id="PRU00175"/>
    </source>
</evidence>
<keyword evidence="1" id="KW-0863">Zinc-finger</keyword>
<dbReference type="EMBL" id="LGRB01000016">
    <property type="protein sequence ID" value="OCT46308.1"/>
    <property type="molecule type" value="Genomic_DNA"/>
</dbReference>
<proteinExistence type="predicted"/>
<dbReference type="GO" id="GO:0008270">
    <property type="term" value="F:zinc ion binding"/>
    <property type="evidence" value="ECO:0007669"/>
    <property type="project" value="UniProtKB-KW"/>
</dbReference>
<name>A0A1C1CCV5_9EURO</name>
<comment type="caution">
    <text evidence="4">The sequence shown here is derived from an EMBL/GenBank/DDBJ whole genome shotgun (WGS) entry which is preliminary data.</text>
</comment>
<protein>
    <recommendedName>
        <fullName evidence="3">RING-type domain-containing protein</fullName>
    </recommendedName>
</protein>
<organism evidence="4 5">
    <name type="scientific">Cladophialophora carrionii</name>
    <dbReference type="NCBI Taxonomy" id="86049"/>
    <lineage>
        <taxon>Eukaryota</taxon>
        <taxon>Fungi</taxon>
        <taxon>Dikarya</taxon>
        <taxon>Ascomycota</taxon>
        <taxon>Pezizomycotina</taxon>
        <taxon>Eurotiomycetes</taxon>
        <taxon>Chaetothyriomycetidae</taxon>
        <taxon>Chaetothyriales</taxon>
        <taxon>Herpotrichiellaceae</taxon>
        <taxon>Cladophialophora</taxon>
    </lineage>
</organism>
<keyword evidence="5" id="KW-1185">Reference proteome</keyword>